<dbReference type="Proteomes" id="UP001501476">
    <property type="component" value="Unassembled WGS sequence"/>
</dbReference>
<dbReference type="EMBL" id="BAAADG010000018">
    <property type="protein sequence ID" value="GAA0233382.1"/>
    <property type="molecule type" value="Genomic_DNA"/>
</dbReference>
<name>A0ABP3DLE6_9GAMM</name>
<dbReference type="InterPro" id="IPR052209">
    <property type="entry name" value="CbiZ"/>
</dbReference>
<keyword evidence="2" id="KW-1185">Reference proteome</keyword>
<gene>
    <name evidence="1" type="ORF">GCM10008964_25820</name>
</gene>
<reference evidence="2" key="1">
    <citation type="journal article" date="2019" name="Int. J. Syst. Evol. Microbiol.">
        <title>The Global Catalogue of Microorganisms (GCM) 10K type strain sequencing project: providing services to taxonomists for standard genome sequencing and annotation.</title>
        <authorList>
            <consortium name="The Broad Institute Genomics Platform"/>
            <consortium name="The Broad Institute Genome Sequencing Center for Infectious Disease"/>
            <person name="Wu L."/>
            <person name="Ma J."/>
        </authorList>
    </citation>
    <scope>NUCLEOTIDE SEQUENCE [LARGE SCALE GENOMIC DNA]</scope>
    <source>
        <strain evidence="2">JCM 6886</strain>
    </source>
</reference>
<dbReference type="Pfam" id="PF01955">
    <property type="entry name" value="CbiZ"/>
    <property type="match status" value="1"/>
</dbReference>
<protein>
    <submittedName>
        <fullName evidence="1">Adenosylcobinamide amidohydrolase</fullName>
    </submittedName>
</protein>
<comment type="caution">
    <text evidence="1">The sequence shown here is derived from an EMBL/GenBank/DDBJ whole genome shotgun (WGS) entry which is preliminary data.</text>
</comment>
<evidence type="ECO:0000313" key="2">
    <source>
        <dbReference type="Proteomes" id="UP001501476"/>
    </source>
</evidence>
<sequence>MSSVRQVLHPDYLILLPTTPCKVLSSAVLHGGLQKANALLNMRVEKHSPLPCLAPEQTLLNKAEELALPSPTVGMMTAASMKSLGQHIEKRGDLTVECWVTSGLSNVRRVGDKADDKTEPGTINICLHINQALSDSALAEALILLTESKVTAIRDTDIISPVSGLPASGTGTDSHAVFCPDAEPQHHYCGKHTTLGELIGRAVLEACSTSLGHCFRSMTND</sequence>
<dbReference type="InterPro" id="IPR002808">
    <property type="entry name" value="AdoCbi_amidolase"/>
</dbReference>
<dbReference type="RefSeq" id="WP_286303434.1">
    <property type="nucleotide sequence ID" value="NZ_AP027741.1"/>
</dbReference>
<evidence type="ECO:0000313" key="1">
    <source>
        <dbReference type="EMBL" id="GAA0233382.1"/>
    </source>
</evidence>
<accession>A0ABP3DLE6</accession>
<dbReference type="PANTHER" id="PTHR35336">
    <property type="entry name" value="ADENOSYLCOBINAMIDE AMIDOHYDROLASE"/>
    <property type="match status" value="1"/>
</dbReference>
<proteinExistence type="predicted"/>
<organism evidence="1 2">
    <name type="scientific">Methylophaga marina</name>
    <dbReference type="NCBI Taxonomy" id="45495"/>
    <lineage>
        <taxon>Bacteria</taxon>
        <taxon>Pseudomonadati</taxon>
        <taxon>Pseudomonadota</taxon>
        <taxon>Gammaproteobacteria</taxon>
        <taxon>Thiotrichales</taxon>
        <taxon>Piscirickettsiaceae</taxon>
        <taxon>Methylophaga</taxon>
    </lineage>
</organism>
<dbReference type="PANTHER" id="PTHR35336:SF5">
    <property type="entry name" value="ADENOSYLCOBINAMIDE AMIDOHYDROLASE"/>
    <property type="match status" value="1"/>
</dbReference>